<evidence type="ECO:0000313" key="10">
    <source>
        <dbReference type="Proteomes" id="UP000278756"/>
    </source>
</evidence>
<comment type="similarity">
    <text evidence="2">Belongs to the thioredoxin family. DsbA subfamily.</text>
</comment>
<dbReference type="CDD" id="cd03023">
    <property type="entry name" value="DsbA_Com1_like"/>
    <property type="match status" value="1"/>
</dbReference>
<sequence>MISRRHLLAAAPALLAAPVLAQEPAPVPKLPEVHYDPLVPVLGNPQGDVTIVEYFDYQCGVCKRMHPLLLDMVAKDGQIRLVMRDWIIFGEGSHYAAQVALGAQALGRYLDVHLALMATGSQLSKGDVFAALSATGLTPAAALAAYREKAEAYEALLLRNDAQAMGFGFRGTPSFVVGNAVYPGAFQSREDMVQAVAEARARQKPSAV</sequence>
<dbReference type="InterPro" id="IPR012336">
    <property type="entry name" value="Thioredoxin-like_fold"/>
</dbReference>
<evidence type="ECO:0000256" key="6">
    <source>
        <dbReference type="ARBA" id="ARBA00023284"/>
    </source>
</evidence>
<evidence type="ECO:0000256" key="4">
    <source>
        <dbReference type="ARBA" id="ARBA00023002"/>
    </source>
</evidence>
<evidence type="ECO:0000256" key="7">
    <source>
        <dbReference type="SAM" id="SignalP"/>
    </source>
</evidence>
<dbReference type="InterPro" id="IPR013766">
    <property type="entry name" value="Thioredoxin_domain"/>
</dbReference>
<name>A0A3G9FWM5_9CAUL</name>
<organism evidence="9 10">
    <name type="scientific">Asticcacaulis excentricus</name>
    <dbReference type="NCBI Taxonomy" id="78587"/>
    <lineage>
        <taxon>Bacteria</taxon>
        <taxon>Pseudomonadati</taxon>
        <taxon>Pseudomonadota</taxon>
        <taxon>Alphaproteobacteria</taxon>
        <taxon>Caulobacterales</taxon>
        <taxon>Caulobacteraceae</taxon>
        <taxon>Asticcacaulis</taxon>
    </lineage>
</organism>
<dbReference type="Gene3D" id="3.40.30.10">
    <property type="entry name" value="Glutaredoxin"/>
    <property type="match status" value="1"/>
</dbReference>
<reference evidence="10" key="2">
    <citation type="journal article" date="2017" name="Plant Physiol. Biochem.">
        <title>Differential oxidative and antioxidative response of duckweed Lemna minor toward plant growth promoting/inhibiting bacteria.</title>
        <authorList>
            <person name="Ishizawa H."/>
            <person name="Kuroda M."/>
            <person name="Morikawa M."/>
            <person name="Ike M."/>
        </authorList>
    </citation>
    <scope>NUCLEOTIDE SEQUENCE [LARGE SCALE GENOMIC DNA]</scope>
    <source>
        <strain evidence="10">M6</strain>
    </source>
</reference>
<dbReference type="Proteomes" id="UP000278756">
    <property type="component" value="Chromosome 1"/>
</dbReference>
<reference evidence="10" key="1">
    <citation type="journal article" date="2017" name="Biotechnol. Biofuels">
        <title>Evaluation of environmental bacterial communities as a factor affecting the growth of duckweed Lemna minor.</title>
        <authorList>
            <person name="Ishizawa H."/>
            <person name="Kuroda M."/>
            <person name="Morikawa M."/>
            <person name="Ike M."/>
        </authorList>
    </citation>
    <scope>NUCLEOTIDE SEQUENCE [LARGE SCALE GENOMIC DNA]</scope>
    <source>
        <strain evidence="10">M6</strain>
    </source>
</reference>
<keyword evidence="6" id="KW-0676">Redox-active center</keyword>
<keyword evidence="5" id="KW-1015">Disulfide bond</keyword>
<evidence type="ECO:0000313" key="9">
    <source>
        <dbReference type="EMBL" id="BBF79460.1"/>
    </source>
</evidence>
<feature type="signal peptide" evidence="7">
    <location>
        <begin position="1"/>
        <end position="21"/>
    </location>
</feature>
<proteinExistence type="inferred from homology"/>
<evidence type="ECO:0000259" key="8">
    <source>
        <dbReference type="PROSITE" id="PS51352"/>
    </source>
</evidence>
<protein>
    <submittedName>
        <fullName evidence="9">Outer membrane protein</fullName>
    </submittedName>
</protein>
<dbReference type="SUPFAM" id="SSF52833">
    <property type="entry name" value="Thioredoxin-like"/>
    <property type="match status" value="1"/>
</dbReference>
<gene>
    <name evidence="9" type="ORF">EM6_0025</name>
</gene>
<evidence type="ECO:0000256" key="1">
    <source>
        <dbReference type="ARBA" id="ARBA00003565"/>
    </source>
</evidence>
<evidence type="ECO:0000256" key="2">
    <source>
        <dbReference type="ARBA" id="ARBA00005791"/>
    </source>
</evidence>
<feature type="chain" id="PRO_5018059761" evidence="7">
    <location>
        <begin position="22"/>
        <end position="208"/>
    </location>
</feature>
<keyword evidence="3 7" id="KW-0732">Signal</keyword>
<dbReference type="PANTHER" id="PTHR13887">
    <property type="entry name" value="GLUTATHIONE S-TRANSFERASE KAPPA"/>
    <property type="match status" value="1"/>
</dbReference>
<dbReference type="RefSeq" id="WP_126419465.1">
    <property type="nucleotide sequence ID" value="NZ_AP018827.1"/>
</dbReference>
<dbReference type="GO" id="GO:0016491">
    <property type="term" value="F:oxidoreductase activity"/>
    <property type="evidence" value="ECO:0007669"/>
    <property type="project" value="UniProtKB-KW"/>
</dbReference>
<evidence type="ECO:0000256" key="5">
    <source>
        <dbReference type="ARBA" id="ARBA00023157"/>
    </source>
</evidence>
<dbReference type="EMBL" id="AP018827">
    <property type="protein sequence ID" value="BBF79460.1"/>
    <property type="molecule type" value="Genomic_DNA"/>
</dbReference>
<evidence type="ECO:0000256" key="3">
    <source>
        <dbReference type="ARBA" id="ARBA00022729"/>
    </source>
</evidence>
<comment type="function">
    <text evidence="1">May be required for disulfide bond formation in some proteins.</text>
</comment>
<dbReference type="InterPro" id="IPR036249">
    <property type="entry name" value="Thioredoxin-like_sf"/>
</dbReference>
<feature type="domain" description="Thioredoxin" evidence="8">
    <location>
        <begin position="19"/>
        <end position="201"/>
    </location>
</feature>
<dbReference type="OrthoDB" id="9780147at2"/>
<dbReference type="Pfam" id="PF13462">
    <property type="entry name" value="Thioredoxin_4"/>
    <property type="match status" value="1"/>
</dbReference>
<dbReference type="PANTHER" id="PTHR13887:SF14">
    <property type="entry name" value="DISULFIDE BOND FORMATION PROTEIN D"/>
    <property type="match status" value="1"/>
</dbReference>
<accession>A0A3G9FWM5</accession>
<keyword evidence="4" id="KW-0560">Oxidoreductase</keyword>
<dbReference type="AlphaFoldDB" id="A0A3G9FWM5"/>
<dbReference type="PROSITE" id="PS51352">
    <property type="entry name" value="THIOREDOXIN_2"/>
    <property type="match status" value="1"/>
</dbReference>